<evidence type="ECO:0000256" key="1">
    <source>
        <dbReference type="SAM" id="SignalP"/>
    </source>
</evidence>
<feature type="chain" id="PRO_5003862608" evidence="1">
    <location>
        <begin position="23"/>
        <end position="108"/>
    </location>
</feature>
<dbReference type="Proteomes" id="UP000014115">
    <property type="component" value="Unassembled WGS sequence"/>
</dbReference>
<dbReference type="eggNOG" id="ENOG5030YBM">
    <property type="taxonomic scope" value="Bacteria"/>
</dbReference>
<dbReference type="EMBL" id="AMRG01000003">
    <property type="protein sequence ID" value="EKE85409.1"/>
    <property type="molecule type" value="Genomic_DNA"/>
</dbReference>
<keyword evidence="3" id="KW-1185">Reference proteome</keyword>
<organism evidence="2 3">
    <name type="scientific">Idiomarina xiamenensis 10-D-4</name>
    <dbReference type="NCBI Taxonomy" id="740709"/>
    <lineage>
        <taxon>Bacteria</taxon>
        <taxon>Pseudomonadati</taxon>
        <taxon>Pseudomonadota</taxon>
        <taxon>Gammaproteobacteria</taxon>
        <taxon>Alteromonadales</taxon>
        <taxon>Idiomarinaceae</taxon>
        <taxon>Idiomarina</taxon>
    </lineage>
</organism>
<dbReference type="OrthoDB" id="5772187at2"/>
<dbReference type="PATRIC" id="fig|740709.3.peg.736"/>
<evidence type="ECO:0000313" key="2">
    <source>
        <dbReference type="EMBL" id="EKE85409.1"/>
    </source>
</evidence>
<dbReference type="STRING" id="740709.A10D4_03655"/>
<gene>
    <name evidence="2" type="ORF">A10D4_03655</name>
</gene>
<dbReference type="RefSeq" id="WP_008487801.1">
    <property type="nucleotide sequence ID" value="NZ_AMRG01000003.1"/>
</dbReference>
<feature type="signal peptide" evidence="1">
    <location>
        <begin position="1"/>
        <end position="22"/>
    </location>
</feature>
<protein>
    <submittedName>
        <fullName evidence="2">Type II secretory pathway component</fullName>
    </submittedName>
</protein>
<reference evidence="2 3" key="1">
    <citation type="journal article" date="2012" name="J. Bacteriol.">
        <title>Genome Sequence of Idiomarina xiamenensis Type Strain 10-D-4.</title>
        <authorList>
            <person name="Lai Q."/>
            <person name="Wang L."/>
            <person name="Wang W."/>
            <person name="Shao Z."/>
        </authorList>
    </citation>
    <scope>NUCLEOTIDE SEQUENCE [LARGE SCALE GENOMIC DNA]</scope>
    <source>
        <strain evidence="2 3">10-D-4</strain>
    </source>
</reference>
<comment type="caution">
    <text evidence="2">The sequence shown here is derived from an EMBL/GenBank/DDBJ whole genome shotgun (WGS) entry which is preliminary data.</text>
</comment>
<accession>K2KSL0</accession>
<sequence>MFKRLALLLSIAASLIATPLAAQEHDPTRPLDLPASTAAEQPLEVQIIKSGSRPSAVISGQLVRPGDTIQGYTVVAINTQQVSLSRAGERIELSVYSSVKNSVKGNEE</sequence>
<name>K2KSL0_9GAMM</name>
<evidence type="ECO:0000313" key="3">
    <source>
        <dbReference type="Proteomes" id="UP000014115"/>
    </source>
</evidence>
<proteinExistence type="predicted"/>
<dbReference type="AlphaFoldDB" id="K2KSL0"/>
<keyword evidence="1" id="KW-0732">Signal</keyword>